<dbReference type="GO" id="GO:0000781">
    <property type="term" value="C:chromosome, telomeric region"/>
    <property type="evidence" value="ECO:0007669"/>
    <property type="project" value="UniProtKB-SubCell"/>
</dbReference>
<evidence type="ECO:0000256" key="5">
    <source>
        <dbReference type="ARBA" id="ARBA00022737"/>
    </source>
</evidence>
<dbReference type="SUPFAM" id="SSF48371">
    <property type="entry name" value="ARM repeat"/>
    <property type="match status" value="1"/>
</dbReference>
<evidence type="ECO:0000256" key="16">
    <source>
        <dbReference type="SAM" id="Coils"/>
    </source>
</evidence>
<feature type="domain" description="Myb-like" evidence="18">
    <location>
        <begin position="652"/>
        <end position="703"/>
    </location>
</feature>
<evidence type="ECO:0000256" key="11">
    <source>
        <dbReference type="ARBA" id="ARBA00058244"/>
    </source>
</evidence>
<accession>A0A8D1BV09</accession>
<evidence type="ECO:0000259" key="18">
    <source>
        <dbReference type="SMART" id="SM00717"/>
    </source>
</evidence>
<dbReference type="InterPro" id="IPR011989">
    <property type="entry name" value="ARM-like"/>
</dbReference>
<keyword evidence="9" id="KW-0539">Nucleus</keyword>
<dbReference type="FunFam" id="1.10.10.60:FF:000569">
    <property type="entry name" value="telomere repeats-binding bouquet formation protein 1"/>
    <property type="match status" value="1"/>
</dbReference>
<keyword evidence="8" id="KW-0472">Membrane</keyword>
<comment type="subunit">
    <text evidence="13">Component of the MAJIN-TERB1-TERB2 complex, composed of MAJIN, TERB1 and TERB2. Interacts with TERF1, STAG3 and SUN1. Interacts (via Myb-like domain) with the cohesin complex; probably mediated via interaction with STAG3.</text>
</comment>
<evidence type="ECO:0000313" key="20">
    <source>
        <dbReference type="Proteomes" id="UP000694722"/>
    </source>
</evidence>
<reference evidence="19" key="1">
    <citation type="submission" date="2025-05" db="UniProtKB">
        <authorList>
            <consortium name="Ensembl"/>
        </authorList>
    </citation>
    <scope>IDENTIFICATION</scope>
</reference>
<dbReference type="GO" id="GO:0070197">
    <property type="term" value="P:meiotic attachment of telomere to nuclear envelope"/>
    <property type="evidence" value="ECO:0007669"/>
    <property type="project" value="InterPro"/>
</dbReference>
<dbReference type="InterPro" id="IPR042359">
    <property type="entry name" value="TERB1"/>
</dbReference>
<dbReference type="AlphaFoldDB" id="A0A8D1BV09"/>
<comment type="function">
    <text evidence="11">Meiosis-specific telomere-associated protein involved in meiotic telomere attachment to the nucleus inner membrane, a crucial step for homologous pairing and synapsis. Component of the MAJIN-TERB1-TERB2 complex, which promotes telomere cap exchange by mediating attachment of telomeric DNA to the inner nuclear membrane and replacement of the protective cap of telomeric chromosomes: in early meiosis, the MAJIN-TERB1-TERB2 complex associates with telomeric DNA and the shelterin/telosome complex. During prophase, the complex matures and promotes release of the shelterin/telosome complex from telomeric DNA. In the MAJIN-TERB1-TERB2 complex, TERB1 probably mediates association with the shelterin/telosome complex via interaction with TERF1, promoting priming telomeric DNA attachment'. Promotes telomere association with the nuclear envelope and deposition of the SUN-KASH/LINC complex. Also recruits cohesin to telomeres to develop structural rigidity.</text>
</comment>
<evidence type="ECO:0000256" key="7">
    <source>
        <dbReference type="ARBA" id="ARBA00023054"/>
    </source>
</evidence>
<dbReference type="Proteomes" id="UP000694722">
    <property type="component" value="Unplaced"/>
</dbReference>
<keyword evidence="7 16" id="KW-0175">Coiled coil</keyword>
<evidence type="ECO:0000256" key="2">
    <source>
        <dbReference type="ARBA" id="ARBA00004574"/>
    </source>
</evidence>
<evidence type="ECO:0000256" key="10">
    <source>
        <dbReference type="ARBA" id="ARBA00023254"/>
    </source>
</evidence>
<evidence type="ECO:0000256" key="15">
    <source>
        <dbReference type="ARBA" id="ARBA00075653"/>
    </source>
</evidence>
<keyword evidence="10" id="KW-0469">Meiosis</keyword>
<sequence length="709" mass="80609">MKTDLNLLLECLKYQMDNAFSQKEALVTIHSICQQNSNAGVYFREIGGLTFVKNLAKSSEHSMVKEAALYILGAVAEQNVYCQQTLCTSELFEDLTWFLSNSDSNTNLKRMSVYVILVLVSNNRTGQTLVRETGCISVLSQLFKTVLSKYELNLSDKNIFQNYQLWSSVCSTLCVCVNNPQNDENQMLCCSLFPHANDWLINCLKPEIIRPICSFIGLTLANNTYVQKYFMSVGGLDVLSQVLVQLESDSHKTISSAKLAVVVTKTMDACIADNPTLGVVLSKYHIVSKLLALLLHESLDAGEKFSIMLTLGHCTEDCEENQYDLFKNNGLPLMIQALTESQNEELNKAATFVLHNCKKITEKLSLSLGEYSFDEDKEQLKNINMKEKNLEDYWKKAKEILHRIDQLEREGDEEKMQREKYKDNVSSMNINIQNTLKDLHADRSGGGPKAEDKDKSQSRKLQGYKCHEVMSKACTNDDQMKTLLKSANPVNACYRESGQNKTLCKAISSCNQNSHEGPTSEKKNFVSQSRYSLIIVPNFTYSAYPFMLCSDIINKEVISFLETDNCSKKLKYRCSGCIAIGKSLNSRNFSKVLHSCPYQCDRHKVIVEAEDRYKSELRKSLICNKKILLTPRRRRQLTNESSTPGGIKKRRARKNFTEEEVNYLFSGVKKMGNHWNLILWSFPFQQGRKAVDLAHKYHKLTKCPKYAAP</sequence>
<feature type="coiled-coil region" evidence="16">
    <location>
        <begin position="390"/>
        <end position="424"/>
    </location>
</feature>
<evidence type="ECO:0000256" key="8">
    <source>
        <dbReference type="ARBA" id="ARBA00023136"/>
    </source>
</evidence>
<evidence type="ECO:0000256" key="17">
    <source>
        <dbReference type="SAM" id="MobiDB-lite"/>
    </source>
</evidence>
<evidence type="ECO:0000256" key="14">
    <source>
        <dbReference type="ARBA" id="ARBA00067215"/>
    </source>
</evidence>
<evidence type="ECO:0000256" key="12">
    <source>
        <dbReference type="ARBA" id="ARBA00061256"/>
    </source>
</evidence>
<dbReference type="SMART" id="SM00717">
    <property type="entry name" value="SANT"/>
    <property type="match status" value="1"/>
</dbReference>
<dbReference type="CDD" id="cd11658">
    <property type="entry name" value="SANT_DMAP1_like"/>
    <property type="match status" value="1"/>
</dbReference>
<keyword evidence="3" id="KW-0158">Chromosome</keyword>
<feature type="region of interest" description="Disordered" evidence="17">
    <location>
        <begin position="437"/>
        <end position="460"/>
    </location>
</feature>
<protein>
    <recommendedName>
        <fullName evidence="14">Telomere repeats-binding bouquet formation protein 1</fullName>
    </recommendedName>
    <alternativeName>
        <fullName evidence="15">Coiled-coil domain-containing protein 79</fullName>
    </alternativeName>
</protein>
<dbReference type="Gene3D" id="1.10.10.60">
    <property type="entry name" value="Homeodomain-like"/>
    <property type="match status" value="1"/>
</dbReference>
<dbReference type="Ensembl" id="ENSSSCT00060098879.1">
    <property type="protein sequence ID" value="ENSSSCP00060042910.1"/>
    <property type="gene ID" value="ENSSSCG00060072237.1"/>
</dbReference>
<evidence type="ECO:0000256" key="6">
    <source>
        <dbReference type="ARBA" id="ARBA00022895"/>
    </source>
</evidence>
<dbReference type="InterPro" id="IPR009057">
    <property type="entry name" value="Homeodomain-like_sf"/>
</dbReference>
<keyword evidence="4" id="KW-0597">Phosphoprotein</keyword>
<dbReference type="GO" id="GO:0005637">
    <property type="term" value="C:nuclear inner membrane"/>
    <property type="evidence" value="ECO:0007669"/>
    <property type="project" value="UniProtKB-SubCell"/>
</dbReference>
<dbReference type="Gene3D" id="1.25.10.10">
    <property type="entry name" value="Leucine-rich Repeat Variant"/>
    <property type="match status" value="1"/>
</dbReference>
<dbReference type="Proteomes" id="UP000694723">
    <property type="component" value="Unplaced"/>
</dbReference>
<dbReference type="FunFam" id="1.25.10.10:FF:000637">
    <property type="entry name" value="Telomere repeat binding bouquet formation protein 1"/>
    <property type="match status" value="1"/>
</dbReference>
<organism evidence="19 20">
    <name type="scientific">Sus scrofa</name>
    <name type="common">Pig</name>
    <dbReference type="NCBI Taxonomy" id="9823"/>
    <lineage>
        <taxon>Eukaryota</taxon>
        <taxon>Metazoa</taxon>
        <taxon>Chordata</taxon>
        <taxon>Craniata</taxon>
        <taxon>Vertebrata</taxon>
        <taxon>Euteleostomi</taxon>
        <taxon>Mammalia</taxon>
        <taxon>Eutheria</taxon>
        <taxon>Laurasiatheria</taxon>
        <taxon>Artiodactyla</taxon>
        <taxon>Suina</taxon>
        <taxon>Suidae</taxon>
        <taxon>Sus</taxon>
    </lineage>
</organism>
<comment type="similarity">
    <text evidence="12">Belongs to the TERB1 family.</text>
</comment>
<dbReference type="InterPro" id="IPR001005">
    <property type="entry name" value="SANT/Myb"/>
</dbReference>
<evidence type="ECO:0000256" key="9">
    <source>
        <dbReference type="ARBA" id="ARBA00023242"/>
    </source>
</evidence>
<evidence type="ECO:0000256" key="4">
    <source>
        <dbReference type="ARBA" id="ARBA00022553"/>
    </source>
</evidence>
<name>A0A8D1BV09_PIG</name>
<evidence type="ECO:0000313" key="19">
    <source>
        <dbReference type="Ensembl" id="ENSSSCP00040003306.1"/>
    </source>
</evidence>
<evidence type="ECO:0000256" key="3">
    <source>
        <dbReference type="ARBA" id="ARBA00022454"/>
    </source>
</evidence>
<dbReference type="Ensembl" id="ENSSSCT00040008415.1">
    <property type="protein sequence ID" value="ENSSSCP00040003306.1"/>
    <property type="gene ID" value="ENSSSCG00040006376.1"/>
</dbReference>
<evidence type="ECO:0000256" key="13">
    <source>
        <dbReference type="ARBA" id="ARBA00065813"/>
    </source>
</evidence>
<feature type="compositionally biased region" description="Basic and acidic residues" evidence="17">
    <location>
        <begin position="437"/>
        <end position="457"/>
    </location>
</feature>
<keyword evidence="6" id="KW-0779">Telomere</keyword>
<proteinExistence type="inferred from homology"/>
<dbReference type="InterPro" id="IPR016024">
    <property type="entry name" value="ARM-type_fold"/>
</dbReference>
<dbReference type="SUPFAM" id="SSF46689">
    <property type="entry name" value="Homeodomain-like"/>
    <property type="match status" value="1"/>
</dbReference>
<dbReference type="PANTHER" id="PTHR14014">
    <property type="entry name" value="TELOMERE REPEATS-BINDING BOUQUET FORMATION PROTEIN 1"/>
    <property type="match status" value="1"/>
</dbReference>
<evidence type="ECO:0000256" key="1">
    <source>
        <dbReference type="ARBA" id="ARBA00004540"/>
    </source>
</evidence>
<comment type="subcellular location">
    <subcellularLocation>
        <location evidence="2">Chromosome</location>
        <location evidence="2">Telomere</location>
    </subcellularLocation>
    <subcellularLocation>
        <location evidence="1">Nucleus inner membrane</location>
    </subcellularLocation>
</comment>
<dbReference type="PANTHER" id="PTHR14014:SF0">
    <property type="entry name" value="TELOMERE REPEATS-BINDING BOUQUET FORMATION PROTEIN 1"/>
    <property type="match status" value="1"/>
</dbReference>
<keyword evidence="5" id="KW-0677">Repeat</keyword>